<feature type="chain" id="PRO_5030820474" evidence="1">
    <location>
        <begin position="29"/>
        <end position="226"/>
    </location>
</feature>
<organism evidence="2 3">
    <name type="scientific">Roseicyclus persicicus</name>
    <dbReference type="NCBI Taxonomy" id="2650661"/>
    <lineage>
        <taxon>Bacteria</taxon>
        <taxon>Pseudomonadati</taxon>
        <taxon>Pseudomonadota</taxon>
        <taxon>Alphaproteobacteria</taxon>
        <taxon>Rhodobacterales</taxon>
        <taxon>Roseobacteraceae</taxon>
        <taxon>Roseicyclus</taxon>
    </lineage>
</organism>
<evidence type="ECO:0000313" key="2">
    <source>
        <dbReference type="EMBL" id="NKX45859.1"/>
    </source>
</evidence>
<evidence type="ECO:0000313" key="3">
    <source>
        <dbReference type="Proteomes" id="UP000526408"/>
    </source>
</evidence>
<gene>
    <name evidence="2" type="ORF">HCU73_14785</name>
</gene>
<feature type="signal peptide" evidence="1">
    <location>
        <begin position="1"/>
        <end position="28"/>
    </location>
</feature>
<comment type="caution">
    <text evidence="2">The sequence shown here is derived from an EMBL/GenBank/DDBJ whole genome shotgun (WGS) entry which is preliminary data.</text>
</comment>
<keyword evidence="3" id="KW-1185">Reference proteome</keyword>
<name>A0A7X6H1Y7_9RHOB</name>
<proteinExistence type="predicted"/>
<reference evidence="2 3" key="1">
    <citation type="submission" date="2020-04" db="EMBL/GenBank/DDBJ databases">
        <authorList>
            <person name="Yoon J."/>
        </authorList>
    </citation>
    <scope>NUCLEOTIDE SEQUENCE [LARGE SCALE GENOMIC DNA]</scope>
    <source>
        <strain evidence="2 3">KMU-115</strain>
    </source>
</reference>
<evidence type="ECO:0000256" key="1">
    <source>
        <dbReference type="SAM" id="SignalP"/>
    </source>
</evidence>
<dbReference type="EMBL" id="JAAZQQ010000005">
    <property type="protein sequence ID" value="NKX45859.1"/>
    <property type="molecule type" value="Genomic_DNA"/>
</dbReference>
<protein>
    <submittedName>
        <fullName evidence="2">Uncharacterized protein</fullName>
    </submittedName>
</protein>
<dbReference type="Proteomes" id="UP000526408">
    <property type="component" value="Unassembled WGS sequence"/>
</dbReference>
<dbReference type="RefSeq" id="WP_168624236.1">
    <property type="nucleotide sequence ID" value="NZ_JAAZQQ010000005.1"/>
</dbReference>
<keyword evidence="1" id="KW-0732">Signal</keyword>
<sequence>MPVPQTTAAALTALLCLGAPLVATPAAAQLYDPCPWTGDGECDEPNGLNLCAWGTDTADCSNPNSYFGSGSGYSPGSSVPGGGAGAGATAGGGAPAAGGGITTYFPWRTFDRQMGQFAGQPANSSPLTPMGNMHYQPGSYTVYTSIVQNGQRQQVEAYSVTMQPNERYLAAASSMGHLSFSTDARLITYSPPAPGMAMVYGRNDDVTYDRAICILPAGWPMAQCGP</sequence>
<dbReference type="AlphaFoldDB" id="A0A7X6H1Y7"/>
<accession>A0A7X6H1Y7</accession>